<evidence type="ECO:0000256" key="7">
    <source>
        <dbReference type="PIRSR" id="PIRSR602401-1"/>
    </source>
</evidence>
<dbReference type="eggNOG" id="COG2124">
    <property type="taxonomic scope" value="Bacteria"/>
</dbReference>
<dbReference type="PANTHER" id="PTHR24291:SF50">
    <property type="entry name" value="BIFUNCTIONAL ALBAFLAVENONE MONOOXYGENASE_TERPENE SYNTHASE"/>
    <property type="match status" value="1"/>
</dbReference>
<protein>
    <submittedName>
        <fullName evidence="9">Cytochrome P450</fullName>
    </submittedName>
</protein>
<dbReference type="GO" id="GO:0004497">
    <property type="term" value="F:monooxygenase activity"/>
    <property type="evidence" value="ECO:0007669"/>
    <property type="project" value="UniProtKB-KW"/>
</dbReference>
<dbReference type="PRINTS" id="PR00463">
    <property type="entry name" value="EP450I"/>
</dbReference>
<keyword evidence="4 8" id="KW-0560">Oxidoreductase</keyword>
<evidence type="ECO:0000256" key="3">
    <source>
        <dbReference type="ARBA" id="ARBA00022723"/>
    </source>
</evidence>
<evidence type="ECO:0000313" key="9">
    <source>
        <dbReference type="EMBL" id="EFH85801.1"/>
    </source>
</evidence>
<comment type="similarity">
    <text evidence="1 8">Belongs to the cytochrome P450 family.</text>
</comment>
<evidence type="ECO:0000256" key="2">
    <source>
        <dbReference type="ARBA" id="ARBA00022617"/>
    </source>
</evidence>
<dbReference type="STRING" id="485913.Krac_7045"/>
<dbReference type="GO" id="GO:0016705">
    <property type="term" value="F:oxidoreductase activity, acting on paired donors, with incorporation or reduction of molecular oxygen"/>
    <property type="evidence" value="ECO:0007669"/>
    <property type="project" value="InterPro"/>
</dbReference>
<dbReference type="InParanoid" id="D6TQT0"/>
<evidence type="ECO:0000256" key="5">
    <source>
        <dbReference type="ARBA" id="ARBA00023004"/>
    </source>
</evidence>
<dbReference type="InterPro" id="IPR001128">
    <property type="entry name" value="Cyt_P450"/>
</dbReference>
<accession>D6TQT0</accession>
<dbReference type="PROSITE" id="PS00086">
    <property type="entry name" value="CYTOCHROME_P450"/>
    <property type="match status" value="1"/>
</dbReference>
<keyword evidence="3 7" id="KW-0479">Metal-binding</keyword>
<dbReference type="GO" id="GO:0020037">
    <property type="term" value="F:heme binding"/>
    <property type="evidence" value="ECO:0007669"/>
    <property type="project" value="InterPro"/>
</dbReference>
<dbReference type="InterPro" id="IPR002401">
    <property type="entry name" value="Cyt_P450_E_grp-I"/>
</dbReference>
<reference evidence="9 10" key="1">
    <citation type="journal article" date="2011" name="Stand. Genomic Sci.">
        <title>Non-contiguous finished genome sequence and contextual data of the filamentous soil bacterium Ktedonobacter racemifer type strain (SOSP1-21).</title>
        <authorList>
            <person name="Chang Y.J."/>
            <person name="Land M."/>
            <person name="Hauser L."/>
            <person name="Chertkov O."/>
            <person name="Del Rio T.G."/>
            <person name="Nolan M."/>
            <person name="Copeland A."/>
            <person name="Tice H."/>
            <person name="Cheng J.F."/>
            <person name="Lucas S."/>
            <person name="Han C."/>
            <person name="Goodwin L."/>
            <person name="Pitluck S."/>
            <person name="Ivanova N."/>
            <person name="Ovchinikova G."/>
            <person name="Pati A."/>
            <person name="Chen A."/>
            <person name="Palaniappan K."/>
            <person name="Mavromatis K."/>
            <person name="Liolios K."/>
            <person name="Brettin T."/>
            <person name="Fiebig A."/>
            <person name="Rohde M."/>
            <person name="Abt B."/>
            <person name="Goker M."/>
            <person name="Detter J.C."/>
            <person name="Woyke T."/>
            <person name="Bristow J."/>
            <person name="Eisen J.A."/>
            <person name="Markowitz V."/>
            <person name="Hugenholtz P."/>
            <person name="Kyrpides N.C."/>
            <person name="Klenk H.P."/>
            <person name="Lapidus A."/>
        </authorList>
    </citation>
    <scope>NUCLEOTIDE SEQUENCE [LARGE SCALE GENOMIC DNA]</scope>
    <source>
        <strain evidence="10">DSM 44963</strain>
    </source>
</reference>
<evidence type="ECO:0000313" key="10">
    <source>
        <dbReference type="Proteomes" id="UP000004508"/>
    </source>
</evidence>
<proteinExistence type="inferred from homology"/>
<dbReference type="AlphaFoldDB" id="D6TQT0"/>
<dbReference type="InterPro" id="IPR017972">
    <property type="entry name" value="Cyt_P450_CS"/>
</dbReference>
<name>D6TQT0_KTERA</name>
<dbReference type="InterPro" id="IPR036396">
    <property type="entry name" value="Cyt_P450_sf"/>
</dbReference>
<keyword evidence="10" id="KW-1185">Reference proteome</keyword>
<organism evidence="9 10">
    <name type="scientific">Ktedonobacter racemifer DSM 44963</name>
    <dbReference type="NCBI Taxonomy" id="485913"/>
    <lineage>
        <taxon>Bacteria</taxon>
        <taxon>Bacillati</taxon>
        <taxon>Chloroflexota</taxon>
        <taxon>Ktedonobacteria</taxon>
        <taxon>Ktedonobacterales</taxon>
        <taxon>Ktedonobacteraceae</taxon>
        <taxon>Ktedonobacter</taxon>
    </lineage>
</organism>
<comment type="caution">
    <text evidence="9">The sequence shown here is derived from an EMBL/GenBank/DDBJ whole genome shotgun (WGS) entry which is preliminary data.</text>
</comment>
<keyword evidence="2 7" id="KW-0349">Heme</keyword>
<keyword evidence="6 8" id="KW-0503">Monooxygenase</keyword>
<comment type="cofactor">
    <cofactor evidence="7">
        <name>heme</name>
        <dbReference type="ChEBI" id="CHEBI:30413"/>
    </cofactor>
</comment>
<evidence type="ECO:0000256" key="8">
    <source>
        <dbReference type="RuleBase" id="RU000461"/>
    </source>
</evidence>
<dbReference type="EMBL" id="ADVG01000002">
    <property type="protein sequence ID" value="EFH85801.1"/>
    <property type="molecule type" value="Genomic_DNA"/>
</dbReference>
<gene>
    <name evidence="9" type="ORF">Krac_7045</name>
</gene>
<dbReference type="Gene3D" id="1.10.630.10">
    <property type="entry name" value="Cytochrome P450"/>
    <property type="match status" value="1"/>
</dbReference>
<feature type="binding site" description="axial binding residue" evidence="7">
    <location>
        <position position="423"/>
    </location>
    <ligand>
        <name>heme</name>
        <dbReference type="ChEBI" id="CHEBI:30413"/>
    </ligand>
    <ligandPart>
        <name>Fe</name>
        <dbReference type="ChEBI" id="CHEBI:18248"/>
    </ligandPart>
</feature>
<dbReference type="GO" id="GO:0005506">
    <property type="term" value="F:iron ion binding"/>
    <property type="evidence" value="ECO:0007669"/>
    <property type="project" value="InterPro"/>
</dbReference>
<dbReference type="InterPro" id="IPR050196">
    <property type="entry name" value="Cytochrome_P450_Monoox"/>
</dbReference>
<evidence type="ECO:0000256" key="1">
    <source>
        <dbReference type="ARBA" id="ARBA00010617"/>
    </source>
</evidence>
<evidence type="ECO:0000256" key="4">
    <source>
        <dbReference type="ARBA" id="ARBA00023002"/>
    </source>
</evidence>
<dbReference type="SUPFAM" id="SSF48264">
    <property type="entry name" value="Cytochrome P450"/>
    <property type="match status" value="1"/>
</dbReference>
<dbReference type="Pfam" id="PF00067">
    <property type="entry name" value="p450"/>
    <property type="match status" value="1"/>
</dbReference>
<dbReference type="PANTHER" id="PTHR24291">
    <property type="entry name" value="CYTOCHROME P450 FAMILY 4"/>
    <property type="match status" value="1"/>
</dbReference>
<dbReference type="Proteomes" id="UP000004508">
    <property type="component" value="Unassembled WGS sequence"/>
</dbReference>
<keyword evidence="5 7" id="KW-0408">Iron</keyword>
<dbReference type="CDD" id="cd20620">
    <property type="entry name" value="CYP132-like"/>
    <property type="match status" value="1"/>
</dbReference>
<sequence>MIDGVPVHYRVVGQGEPLSQSTRSNILAQHVQTTPSRAVPCLTRSEAFSFLLFHDPLNTPLRLARKYGDVFYFQAGRNKVFFLNHPDDIRELLVVQHENFRKGEGVMILERMLGKGLITNDGAAHKQQRRLVQPAFHRRRIASYAQAMVEAAQQQAHAWQDGATVDMSQEMMQLTLVIVGKTLFNTDVGEEANTVQAALVTAMEAFRKLGLSPVGELVERLPLPIHARLRRARERLDKVVYRIIDEHRQQGIDQGDLLSMLLMARDEEGNVMNDQQLRDEVMTLFLAGHETTSNALTWTWYLLAQHPEVREKVQQEVDTVLAGRTATIEDLPRLTYTEQVLMESMRLCPPVWAIDRRVTRDTTLRGISLPKWSRVVMSQYVVHHDPRFYPEPEKFDPERWTPEAQATRPKFAYFPFGGGPRLCIGEAFAWTESILLLATLSQHWEARLAPGARVKFQPAVTLRPQYGIKMTLHKRCSSVSQAEKAQVPTTAQSEGLLRE</sequence>
<evidence type="ECO:0000256" key="6">
    <source>
        <dbReference type="ARBA" id="ARBA00023033"/>
    </source>
</evidence>
<dbReference type="PRINTS" id="PR00385">
    <property type="entry name" value="P450"/>
</dbReference>